<dbReference type="Proteomes" id="UP000249396">
    <property type="component" value="Unassembled WGS sequence"/>
</dbReference>
<comment type="caution">
    <text evidence="1">The sequence shown here is derived from an EMBL/GenBank/DDBJ whole genome shotgun (WGS) entry which is preliminary data.</text>
</comment>
<evidence type="ECO:0000313" key="2">
    <source>
        <dbReference type="Proteomes" id="UP000249396"/>
    </source>
</evidence>
<organism evidence="1 2">
    <name type="scientific">Candidatus Methylumidiphilus alinenensis</name>
    <dbReference type="NCBI Taxonomy" id="2202197"/>
    <lineage>
        <taxon>Bacteria</taxon>
        <taxon>Pseudomonadati</taxon>
        <taxon>Pseudomonadota</taxon>
        <taxon>Gammaproteobacteria</taxon>
        <taxon>Methylococcales</taxon>
        <taxon>Candidatus Methylumidiphilus</taxon>
    </lineage>
</organism>
<dbReference type="EMBL" id="QJPH01000016">
    <property type="protein sequence ID" value="PZN88013.1"/>
    <property type="molecule type" value="Genomic_DNA"/>
</dbReference>
<proteinExistence type="predicted"/>
<reference evidence="1 2" key="1">
    <citation type="journal article" date="2018" name="Aquat. Microb. Ecol.">
        <title>Gammaproteobacterial methanotrophs dominate.</title>
        <authorList>
            <person name="Rissanen A.J."/>
            <person name="Saarenheimo J."/>
            <person name="Tiirola M."/>
            <person name="Peura S."/>
            <person name="Aalto S.L."/>
            <person name="Karvinen A."/>
            <person name="Nykanen H."/>
        </authorList>
    </citation>
    <scope>NUCLEOTIDE SEQUENCE [LARGE SCALE GENOMIC DNA]</scope>
    <source>
        <strain evidence="1">AMbin10</strain>
    </source>
</reference>
<evidence type="ECO:0000313" key="1">
    <source>
        <dbReference type="EMBL" id="PZN88013.1"/>
    </source>
</evidence>
<feature type="non-terminal residue" evidence="1">
    <location>
        <position position="1"/>
    </location>
</feature>
<accession>A0A2W4RYW4</accession>
<gene>
    <name evidence="1" type="ORF">DM484_00125</name>
</gene>
<dbReference type="AlphaFoldDB" id="A0A2W4RYW4"/>
<sequence>SPTFNPAEYLIHLVRQDALYHLPCTFTLQGKAERVQEHLAHGPPLTPQQMESLLRHIVNLPRSGKSAQNWPKLE</sequence>
<name>A0A2W4RYW4_9GAMM</name>
<protein>
    <submittedName>
        <fullName evidence="1">Uncharacterized protein</fullName>
    </submittedName>
</protein>